<proteinExistence type="predicted"/>
<evidence type="ECO:0000313" key="1">
    <source>
        <dbReference type="EMBL" id="KAH8017846.1"/>
    </source>
</evidence>
<gene>
    <name evidence="1" type="ORF">K3G42_032856</name>
</gene>
<evidence type="ECO:0000313" key="2">
    <source>
        <dbReference type="Proteomes" id="UP000827872"/>
    </source>
</evidence>
<name>A0ACB8GE16_9SAUR</name>
<dbReference type="Proteomes" id="UP000827872">
    <property type="component" value="Linkage Group LG01"/>
</dbReference>
<accession>A0ACB8GE16</accession>
<organism evidence="1 2">
    <name type="scientific">Sphaerodactylus townsendi</name>
    <dbReference type="NCBI Taxonomy" id="933632"/>
    <lineage>
        <taxon>Eukaryota</taxon>
        <taxon>Metazoa</taxon>
        <taxon>Chordata</taxon>
        <taxon>Craniata</taxon>
        <taxon>Vertebrata</taxon>
        <taxon>Euteleostomi</taxon>
        <taxon>Lepidosauria</taxon>
        <taxon>Squamata</taxon>
        <taxon>Bifurcata</taxon>
        <taxon>Gekkota</taxon>
        <taxon>Sphaerodactylidae</taxon>
        <taxon>Sphaerodactylus</taxon>
    </lineage>
</organism>
<dbReference type="EMBL" id="CM037614">
    <property type="protein sequence ID" value="KAH8017846.1"/>
    <property type="molecule type" value="Genomic_DNA"/>
</dbReference>
<keyword evidence="2" id="KW-1185">Reference proteome</keyword>
<comment type="caution">
    <text evidence="1">The sequence shown here is derived from an EMBL/GenBank/DDBJ whole genome shotgun (WGS) entry which is preliminary data.</text>
</comment>
<sequence>MKGGLRQGERVEHELHPEDQILSLTGNSPSHKDKTGSSLPLFPARIHMGYSIKMFSCVARDGQISPEPGGLTEEHFNHYGCSHFSPEKDSHVSTHSKGDHTSETSGSSYRTALCSEEAESFKDCVEYFEEPGDHTEQRTYCDSEYKQDSVTATPILSAGQASPVDRNKVSKGTGSQLHGTLNSFGKALQDPGGDSEGEADTYVATSEGIHAHFAVNGSKAFGGSLAVQDMRPQSLQAGRNGAIKDQTCRDGLCPSDKESQQVQMSIKSKNSSDPVCSSSMGPVTRRLQPGDGGSKYLDCPTQFGSEKSKEMFPNVRKLKKNVLAGRAHGPVSSKAACPKYFGENLSVLSDSDEADNEVEKLTALSFQSLSCPQGSYLDMYSSSNRTSSSLSNSLPEDNIGMNRWPTCSDPRKTVVVNHTKGSWQFPSANKAPEKDLCASALGKEHFECVDVTLDNADGRRSLCKKRMVPKRQIQLRRKEKKDTGFCAAGDCAILQPFTQPRKESCIKGRTISDEFRLNYKQFMRAASLNSSYSKTRMASSLVKNVLAKKMQYEQRIKTEQGSVRGSSTSSVPSSVSTDLQGDSLEGKSSSLSKSDCSFSTEDVQSHSTSERSEPVAVNNKGICAVRPTKGVVLNEQLRENVCKLKKTFNELNERMKYQEASQLMRLPVLADDDVKLIESSNTRKPATGERKEYRRARAVFESMQDDTKTTGAIPKFAKTPKPWPNLKQRAIRQNKYTQAKEEKIPFKTKSLVAAKDTSRNTFTSKTKEMKLIPQVTNEQPNVLNAFKHLSLDRDSNTRRLPAAQSTKFSSLVFPTSGKICSDETLHLIEAPQMESRGKIRKHQPRDVRKLVNDTHNLGFKSSDSSSAEQLSYSESKSESSQGVLPKDSMSISPLFIHCTSVRRKEDTQAVNQLQEKRQDETRDVDASTLSLHDLGSSSTDHPHAPTQTPGNISTCHPENRWPTVSEPAVHITSIQSRKCVVENKELQPKVENKPVLCERTELNVRPSSAATKKESQLNIKVNSSVSKQTHKTETDHFPASSCSVLEERTTNEAFSPSILSSRENEAASSSEANVIPSSKCLQEIGKKDGGHVAVSHSHDPSKAQEPELSHQKHLPSENISAMPKDSKNSSGFLKDENAFSGLIHGSSRYPQSIRPPVMSTQNNQAQTAANSHFADSLFETGVLEDSRSWDNNNKMPPECDISDSPFPTREYADGIKPISNPPFTPSSSYGKFHDPGFDGLNKHQVTNEQYFSSAQADNTNYLTIPVRAHQSEAVAKHPSPAHPDNNSFMSSVSFQPSGEAPGNKASAEHFLPRQLERRVPSDNLLQGNLSHGQIPPQLDEAPNFSRRNERVSPSGKIPPSPTRHFAAPPQAHRKMLVDPESGKCYYVESPRQPQLKMLYDPETGQYIEVLIPPVPLSSHSGLYQPSFPPVVMNPGGYGPPYMSYPGFPGFPPPPPAMPPVQMDLQDQSPIQENTNEGFGHFPLTEMPPATQTTDGNYMESLYYIPTGMNSSPNASQTAFTQPASSGPPMAEKGTFPRM</sequence>
<protein>
    <submittedName>
        <fullName evidence="1">Uncharacterized protein</fullName>
    </submittedName>
</protein>
<reference evidence="1" key="1">
    <citation type="submission" date="2021-08" db="EMBL/GenBank/DDBJ databases">
        <title>The first chromosome-level gecko genome reveals the dynamic sex chromosomes of Neotropical dwarf geckos (Sphaerodactylidae: Sphaerodactylus).</title>
        <authorList>
            <person name="Pinto B.J."/>
            <person name="Keating S.E."/>
            <person name="Gamble T."/>
        </authorList>
    </citation>
    <scope>NUCLEOTIDE SEQUENCE</scope>
    <source>
        <strain evidence="1">TG3544</strain>
    </source>
</reference>